<organism evidence="2 3">
    <name type="scientific">Pseudomonas mucidolens</name>
    <dbReference type="NCBI Taxonomy" id="46679"/>
    <lineage>
        <taxon>Bacteria</taxon>
        <taxon>Pseudomonadati</taxon>
        <taxon>Pseudomonadota</taxon>
        <taxon>Gammaproteobacteria</taxon>
        <taxon>Pseudomonadales</taxon>
        <taxon>Pseudomonadaceae</taxon>
        <taxon>Pseudomonas</taxon>
    </lineage>
</organism>
<sequence>MIKDRNELKWLRRSGDEWRWVQQYISRHADARMRGNTERFARRKVEGYDQVVVDIADFEQTTEGLKFVTRLKNALRQHRYRSASNSRKPCTFSLPNSTRANLSRLSKANWVTETAVITTLIDDAEWAARKHTEREKSFKTSLTLERKRSELALEAANAQLEQTMKHLERATEQLVMWELAMESEHPPFNGDQEKIRQEVEKRLKKVKTMNAIIALSYALPNEN</sequence>
<dbReference type="RefSeq" id="WP_084378970.1">
    <property type="nucleotide sequence ID" value="NZ_LS483433.1"/>
</dbReference>
<feature type="coiled-coil region" evidence="1">
    <location>
        <begin position="146"/>
        <end position="173"/>
    </location>
</feature>
<evidence type="ECO:0000313" key="2">
    <source>
        <dbReference type="EMBL" id="SDV01009.1"/>
    </source>
</evidence>
<name>A0A1H2N683_9PSED</name>
<dbReference type="AlphaFoldDB" id="A0A1H2N683"/>
<evidence type="ECO:0000256" key="1">
    <source>
        <dbReference type="SAM" id="Coils"/>
    </source>
</evidence>
<dbReference type="OrthoDB" id="6848981at2"/>
<proteinExistence type="predicted"/>
<dbReference type="Proteomes" id="UP000198600">
    <property type="component" value="Chromosome I"/>
</dbReference>
<dbReference type="EMBL" id="LT629802">
    <property type="protein sequence ID" value="SDV01009.1"/>
    <property type="molecule type" value="Genomic_DNA"/>
</dbReference>
<protein>
    <submittedName>
        <fullName evidence="2">Uncharacterized protein</fullName>
    </submittedName>
</protein>
<gene>
    <name evidence="2" type="ORF">SAMN05216202_3095</name>
</gene>
<reference evidence="3" key="1">
    <citation type="submission" date="2016-10" db="EMBL/GenBank/DDBJ databases">
        <authorList>
            <person name="Varghese N."/>
            <person name="Submissions S."/>
        </authorList>
    </citation>
    <scope>NUCLEOTIDE SEQUENCE [LARGE SCALE GENOMIC DNA]</scope>
    <source>
        <strain evidence="3">LMG 2223</strain>
    </source>
</reference>
<keyword evidence="3" id="KW-1185">Reference proteome</keyword>
<dbReference type="STRING" id="46679.SAMN05216202_3095"/>
<accession>A0A1H2N683</accession>
<keyword evidence="1" id="KW-0175">Coiled coil</keyword>
<evidence type="ECO:0000313" key="3">
    <source>
        <dbReference type="Proteomes" id="UP000198600"/>
    </source>
</evidence>